<reference evidence="10 11" key="1">
    <citation type="journal article" date="2019" name="Nat. Med.">
        <title>A library of human gut bacterial isolates paired with longitudinal multiomics data enables mechanistic microbiome research.</title>
        <authorList>
            <person name="Poyet M."/>
            <person name="Groussin M."/>
            <person name="Gibbons S.M."/>
            <person name="Avila-Pacheco J."/>
            <person name="Jiang X."/>
            <person name="Kearney S.M."/>
            <person name="Perrotta A.R."/>
            <person name="Berdy B."/>
            <person name="Zhao S."/>
            <person name="Lieberman T.D."/>
            <person name="Swanson P.K."/>
            <person name="Smith M."/>
            <person name="Roesemann S."/>
            <person name="Alexander J.E."/>
            <person name="Rich S.A."/>
            <person name="Livny J."/>
            <person name="Vlamakis H."/>
            <person name="Clish C."/>
            <person name="Bullock K."/>
            <person name="Deik A."/>
            <person name="Scott J."/>
            <person name="Pierce K.A."/>
            <person name="Xavier R.J."/>
            <person name="Alm E.J."/>
        </authorList>
    </citation>
    <scope>NUCLEOTIDE SEQUENCE [LARGE SCALE GENOMIC DNA]</scope>
    <source>
        <strain evidence="2 11">BIOML-A25</strain>
        <strain evidence="3 10">BIOML-A5</strain>
    </source>
</reference>
<evidence type="ECO:0000313" key="5">
    <source>
        <dbReference type="EMBL" id="QJR79000.1"/>
    </source>
</evidence>
<dbReference type="KEGG" id="bdo:EL88_00140"/>
<evidence type="ECO:0000313" key="8">
    <source>
        <dbReference type="Proteomes" id="UP000294527"/>
    </source>
</evidence>
<accession>A0A076J4B1</accession>
<evidence type="ECO:0000313" key="6">
    <source>
        <dbReference type="EMBL" id="TDA71888.1"/>
    </source>
</evidence>
<dbReference type="Proteomes" id="UP000347681">
    <property type="component" value="Unassembled WGS sequence"/>
</dbReference>
<evidence type="ECO:0000313" key="10">
    <source>
        <dbReference type="Proteomes" id="UP000347681"/>
    </source>
</evidence>
<dbReference type="Proteomes" id="UP000500949">
    <property type="component" value="Chromosome"/>
</dbReference>
<dbReference type="EMBL" id="VVZB01000003">
    <property type="protein sequence ID" value="KAA5384224.1"/>
    <property type="molecule type" value="Genomic_DNA"/>
</dbReference>
<dbReference type="EMBL" id="JAHOAX010000006">
    <property type="protein sequence ID" value="MBV3123341.1"/>
    <property type="molecule type" value="Genomic_DNA"/>
</dbReference>
<evidence type="ECO:0000313" key="3">
    <source>
        <dbReference type="EMBL" id="KAA5384224.1"/>
    </source>
</evidence>
<keyword evidence="1" id="KW-0732">Signal</keyword>
<evidence type="ECO:0000313" key="12">
    <source>
        <dbReference type="Proteomes" id="UP000500949"/>
    </source>
</evidence>
<dbReference type="PROSITE" id="PS51257">
    <property type="entry name" value="PROKAR_LIPOPROTEIN"/>
    <property type="match status" value="1"/>
</dbReference>
<organism evidence="3 10">
    <name type="scientific">Phocaeicola dorei</name>
    <dbReference type="NCBI Taxonomy" id="357276"/>
    <lineage>
        <taxon>Bacteria</taxon>
        <taxon>Pseudomonadati</taxon>
        <taxon>Bacteroidota</taxon>
        <taxon>Bacteroidia</taxon>
        <taxon>Bacteroidales</taxon>
        <taxon>Bacteroidaceae</taxon>
        <taxon>Phocaeicola</taxon>
    </lineage>
</organism>
<evidence type="ECO:0000313" key="9">
    <source>
        <dbReference type="Proteomes" id="UP000294834"/>
    </source>
</evidence>
<dbReference type="AlphaFoldDB" id="A0A076J4B1"/>
<dbReference type="KEGG" id="bdh:GV66_05985"/>
<feature type="chain" id="PRO_5014216727" description="Lipoprotein" evidence="1">
    <location>
        <begin position="29"/>
        <end position="191"/>
    </location>
</feature>
<dbReference type="EMBL" id="CP046176">
    <property type="protein sequence ID" value="QJR79000.1"/>
    <property type="molecule type" value="Genomic_DNA"/>
</dbReference>
<evidence type="ECO:0000313" key="11">
    <source>
        <dbReference type="Proteomes" id="UP000481700"/>
    </source>
</evidence>
<dbReference type="EMBL" id="SLTX01000002">
    <property type="protein sequence ID" value="TDB03530.1"/>
    <property type="molecule type" value="Genomic_DNA"/>
</dbReference>
<dbReference type="Proteomes" id="UP000777173">
    <property type="component" value="Unassembled WGS sequence"/>
</dbReference>
<dbReference type="Proteomes" id="UP000294834">
    <property type="component" value="Unassembled WGS sequence"/>
</dbReference>
<dbReference type="Proteomes" id="UP000481700">
    <property type="component" value="Unassembled WGS sequence"/>
</dbReference>
<evidence type="ECO:0000256" key="1">
    <source>
        <dbReference type="SAM" id="SignalP"/>
    </source>
</evidence>
<dbReference type="Proteomes" id="UP000294527">
    <property type="component" value="Unassembled WGS sequence"/>
</dbReference>
<evidence type="ECO:0000313" key="4">
    <source>
        <dbReference type="EMBL" id="MBV3123341.1"/>
    </source>
</evidence>
<reference evidence="5 12" key="3">
    <citation type="submission" date="2019-11" db="EMBL/GenBank/DDBJ databases">
        <title>Complete genome sequence of Bacteroides dorei DSM 17855.</title>
        <authorList>
            <person name="Russell J.T."/>
        </authorList>
    </citation>
    <scope>NUCLEOTIDE SEQUENCE [LARGE SCALE GENOMIC DNA]</scope>
    <source>
        <strain evidence="5 12">DSM 17855</strain>
    </source>
</reference>
<dbReference type="EMBL" id="VVZV01000002">
    <property type="protein sequence ID" value="KAA5324058.1"/>
    <property type="molecule type" value="Genomic_DNA"/>
</dbReference>
<proteinExistence type="predicted"/>
<name>A0A076J4B1_9BACT</name>
<reference evidence="8 9" key="2">
    <citation type="journal article" date="2019" name="Nat. Microbiol.">
        <title>Genomic variation and strain-specific functional adaptation in the human gut microbiome during early life.</title>
        <authorList>
            <person name="Vatanen T."/>
            <person name="Plichta D.R."/>
            <person name="Somani J."/>
            <person name="Munch P.C."/>
            <person name="Arthur T.D."/>
            <person name="Hall A.B."/>
            <person name="Rudolf S."/>
            <person name="Oakeley E.J."/>
            <person name="Ke X."/>
            <person name="Young R.A."/>
            <person name="Haiser H.J."/>
            <person name="Kolde R."/>
            <person name="Yassour M."/>
            <person name="Luopajarvi K."/>
            <person name="Siljander H."/>
            <person name="Virtanen S.M."/>
            <person name="Ilonen J."/>
            <person name="Uibo R."/>
            <person name="Tillmann V."/>
            <person name="Mokurov S."/>
            <person name="Dorshakova N."/>
            <person name="Porter J.A."/>
            <person name="McHardy A.C."/>
            <person name="Lahdesmaki H."/>
            <person name="Vlamakis H."/>
            <person name="Huttenhower C."/>
            <person name="Knip M."/>
            <person name="Xavier R.J."/>
        </authorList>
    </citation>
    <scope>NUCLEOTIDE SEQUENCE [LARGE SCALE GENOMIC DNA]</scope>
    <source>
        <strain evidence="6 8">RJX1047</strain>
        <strain evidence="7 9">RJX1052</strain>
    </source>
</reference>
<reference evidence="4" key="4">
    <citation type="submission" date="2021-06" db="EMBL/GenBank/DDBJ databases">
        <title>Collection of gut derived symbiotic bacterial strains cultured from healthy donors.</title>
        <authorList>
            <person name="Lin H."/>
            <person name="Littmann E."/>
            <person name="Pamer E.G."/>
        </authorList>
    </citation>
    <scope>NUCLEOTIDE SEQUENCE</scope>
    <source>
        <strain evidence="4">MSK.5.10</strain>
    </source>
</reference>
<dbReference type="EMBL" id="SLTU01000003">
    <property type="protein sequence ID" value="TDA71888.1"/>
    <property type="molecule type" value="Genomic_DNA"/>
</dbReference>
<evidence type="ECO:0000313" key="7">
    <source>
        <dbReference type="EMBL" id="TDB03530.1"/>
    </source>
</evidence>
<feature type="signal peptide" evidence="1">
    <location>
        <begin position="1"/>
        <end position="28"/>
    </location>
</feature>
<evidence type="ECO:0008006" key="13">
    <source>
        <dbReference type="Google" id="ProtNLM"/>
    </source>
</evidence>
<protein>
    <recommendedName>
        <fullName evidence="13">Lipoprotein</fullName>
    </recommendedName>
</protein>
<gene>
    <name evidence="6" type="ORF">E1I98_23760</name>
    <name evidence="7" type="ORF">E1J06_20385</name>
    <name evidence="3" type="ORF">F2Y61_08035</name>
    <name evidence="2" type="ORF">F2Z07_03195</name>
    <name evidence="5" type="ORF">GKD17_22835</name>
    <name evidence="4" type="ORF">KSU80_09125</name>
</gene>
<evidence type="ECO:0000313" key="2">
    <source>
        <dbReference type="EMBL" id="KAA5324058.1"/>
    </source>
</evidence>
<sequence>MNMKRIVFKIAKSFCACFITLLFFSCSNSESVMEKERKSTVIIDIKQNGLGYELKSKEVPYITRASGRNIEQFYLSVYREDNRDIKLDAILVKENIDENNYILYHYTTDEVLFATLYISDNTLKDIKLEFDDENLVKTRSLASWYQCANDEYQNYKDFYENNHPIACDIGDLFFGACTVGGVLGSAIYCAF</sequence>